<evidence type="ECO:0000313" key="3">
    <source>
        <dbReference type="Proteomes" id="UP000762676"/>
    </source>
</evidence>
<evidence type="ECO:0000259" key="1">
    <source>
        <dbReference type="Pfam" id="PF05699"/>
    </source>
</evidence>
<reference evidence="2 3" key="1">
    <citation type="journal article" date="2021" name="Elife">
        <title>Chloroplast acquisition without the gene transfer in kleptoplastic sea slugs, Plakobranchus ocellatus.</title>
        <authorList>
            <person name="Maeda T."/>
            <person name="Takahashi S."/>
            <person name="Yoshida T."/>
            <person name="Shimamura S."/>
            <person name="Takaki Y."/>
            <person name="Nagai Y."/>
            <person name="Toyoda A."/>
            <person name="Suzuki Y."/>
            <person name="Arimoto A."/>
            <person name="Ishii H."/>
            <person name="Satoh N."/>
            <person name="Nishiyama T."/>
            <person name="Hasebe M."/>
            <person name="Maruyama T."/>
            <person name="Minagawa J."/>
            <person name="Obokata J."/>
            <person name="Shigenobu S."/>
        </authorList>
    </citation>
    <scope>NUCLEOTIDE SEQUENCE [LARGE SCALE GENOMIC DNA]</scope>
</reference>
<accession>A0AAV4FC07</accession>
<dbReference type="AlphaFoldDB" id="A0AAV4FC07"/>
<feature type="non-terminal residue" evidence="2">
    <location>
        <position position="64"/>
    </location>
</feature>
<organism evidence="2 3">
    <name type="scientific">Elysia marginata</name>
    <dbReference type="NCBI Taxonomy" id="1093978"/>
    <lineage>
        <taxon>Eukaryota</taxon>
        <taxon>Metazoa</taxon>
        <taxon>Spiralia</taxon>
        <taxon>Lophotrochozoa</taxon>
        <taxon>Mollusca</taxon>
        <taxon>Gastropoda</taxon>
        <taxon>Heterobranchia</taxon>
        <taxon>Euthyneura</taxon>
        <taxon>Panpulmonata</taxon>
        <taxon>Sacoglossa</taxon>
        <taxon>Placobranchoidea</taxon>
        <taxon>Plakobranchidae</taxon>
        <taxon>Elysia</taxon>
    </lineage>
</organism>
<name>A0AAV4FC07_9GAST</name>
<keyword evidence="3" id="KW-1185">Reference proteome</keyword>
<sequence>MNGYLNLQREERSTDLLDYSRRNTDQFPNIAALAKRYLSAPAVILNSWGPLNGKTINHQDSLEI</sequence>
<dbReference type="Proteomes" id="UP000762676">
    <property type="component" value="Unassembled WGS sequence"/>
</dbReference>
<proteinExistence type="predicted"/>
<gene>
    <name evidence="2" type="ORF">ElyMa_002080200</name>
</gene>
<dbReference type="GO" id="GO:0046983">
    <property type="term" value="F:protein dimerization activity"/>
    <property type="evidence" value="ECO:0007669"/>
    <property type="project" value="InterPro"/>
</dbReference>
<dbReference type="EMBL" id="BMAT01004233">
    <property type="protein sequence ID" value="GFR70752.1"/>
    <property type="molecule type" value="Genomic_DNA"/>
</dbReference>
<dbReference type="InterPro" id="IPR008906">
    <property type="entry name" value="HATC_C_dom"/>
</dbReference>
<feature type="domain" description="HAT C-terminal dimerisation" evidence="1">
    <location>
        <begin position="7"/>
        <end position="47"/>
    </location>
</feature>
<comment type="caution">
    <text evidence="2">The sequence shown here is derived from an EMBL/GenBank/DDBJ whole genome shotgun (WGS) entry which is preliminary data.</text>
</comment>
<dbReference type="Pfam" id="PF05699">
    <property type="entry name" value="Dimer_Tnp_hAT"/>
    <property type="match status" value="1"/>
</dbReference>
<protein>
    <recommendedName>
        <fullName evidence="1">HAT C-terminal dimerisation domain-containing protein</fullName>
    </recommendedName>
</protein>
<evidence type="ECO:0000313" key="2">
    <source>
        <dbReference type="EMBL" id="GFR70752.1"/>
    </source>
</evidence>